<keyword evidence="7" id="KW-1185">Reference proteome</keyword>
<comment type="subcellular location">
    <subcellularLocation>
        <location evidence="1">Cytoplasm</location>
    </subcellularLocation>
</comment>
<reference evidence="7" key="1">
    <citation type="journal article" date="2010" name="Science">
        <title>Signatures of adaptation to obligate biotrophy in the Hyaloperonospora arabidopsidis genome.</title>
        <authorList>
            <person name="Baxter L."/>
            <person name="Tripathy S."/>
            <person name="Ishaque N."/>
            <person name="Boot N."/>
            <person name="Cabral A."/>
            <person name="Kemen E."/>
            <person name="Thines M."/>
            <person name="Ah-Fong A."/>
            <person name="Anderson R."/>
            <person name="Badejoko W."/>
            <person name="Bittner-Eddy P."/>
            <person name="Boore J.L."/>
            <person name="Chibucos M.C."/>
            <person name="Coates M."/>
            <person name="Dehal P."/>
            <person name="Delehaunty K."/>
            <person name="Dong S."/>
            <person name="Downton P."/>
            <person name="Dumas B."/>
            <person name="Fabro G."/>
            <person name="Fronick C."/>
            <person name="Fuerstenberg S.I."/>
            <person name="Fulton L."/>
            <person name="Gaulin E."/>
            <person name="Govers F."/>
            <person name="Hughes L."/>
            <person name="Humphray S."/>
            <person name="Jiang R.H."/>
            <person name="Judelson H."/>
            <person name="Kamoun S."/>
            <person name="Kyung K."/>
            <person name="Meijer H."/>
            <person name="Minx P."/>
            <person name="Morris P."/>
            <person name="Nelson J."/>
            <person name="Phuntumart V."/>
            <person name="Qutob D."/>
            <person name="Rehmany A."/>
            <person name="Rougon-Cardoso A."/>
            <person name="Ryden P."/>
            <person name="Torto-Alalibo T."/>
            <person name="Studholme D."/>
            <person name="Wang Y."/>
            <person name="Win J."/>
            <person name="Wood J."/>
            <person name="Clifton S.W."/>
            <person name="Rogers J."/>
            <person name="Van den Ackerveken G."/>
            <person name="Jones J.D."/>
            <person name="McDowell J.M."/>
            <person name="Beynon J."/>
            <person name="Tyler B.M."/>
        </authorList>
    </citation>
    <scope>NUCLEOTIDE SEQUENCE [LARGE SCALE GENOMIC DNA]</scope>
    <source>
        <strain evidence="7">Emoy2</strain>
    </source>
</reference>
<dbReference type="eggNOG" id="ENOG502R93F">
    <property type="taxonomic scope" value="Eukaryota"/>
</dbReference>
<dbReference type="GO" id="GO:0005737">
    <property type="term" value="C:cytoplasm"/>
    <property type="evidence" value="ECO:0007669"/>
    <property type="project" value="UniProtKB-SubCell"/>
</dbReference>
<evidence type="ECO:0000256" key="2">
    <source>
        <dbReference type="ARBA" id="ARBA00022490"/>
    </source>
</evidence>
<evidence type="ECO:0000313" key="6">
    <source>
        <dbReference type="EnsemblProtists" id="HpaP801614"/>
    </source>
</evidence>
<reference evidence="6" key="2">
    <citation type="submission" date="2015-06" db="UniProtKB">
        <authorList>
            <consortium name="EnsemblProtists"/>
        </authorList>
    </citation>
    <scope>IDENTIFICATION</scope>
    <source>
        <strain evidence="6">Emoy2</strain>
    </source>
</reference>
<proteinExistence type="predicted"/>
<dbReference type="OMA" id="QCHEEIN"/>
<dbReference type="GO" id="GO:0005815">
    <property type="term" value="C:microtubule organizing center"/>
    <property type="evidence" value="ECO:0007669"/>
    <property type="project" value="InterPro"/>
</dbReference>
<evidence type="ECO:0000256" key="1">
    <source>
        <dbReference type="ARBA" id="ARBA00004496"/>
    </source>
</evidence>
<protein>
    <recommendedName>
        <fullName evidence="5">Centrosomin N-terminal motif 1 domain-containing protein</fullName>
    </recommendedName>
</protein>
<dbReference type="STRING" id="559515.M4B5R4"/>
<dbReference type="AlphaFoldDB" id="M4B5R4"/>
<dbReference type="VEuPathDB" id="FungiDB:HpaG801614"/>
<name>M4B5R4_HYAAE</name>
<dbReference type="HOGENOM" id="CLU_298884_0_0_1"/>
<dbReference type="Proteomes" id="UP000011713">
    <property type="component" value="Unassembled WGS sequence"/>
</dbReference>
<evidence type="ECO:0000259" key="5">
    <source>
        <dbReference type="Pfam" id="PF07989"/>
    </source>
</evidence>
<sequence>MQSTPQRVHGEADGSGSTSTSTPTRDHSTLLREQEAERERLRMDNFNQALRINFLEERLLRMKQGTDFASEDLESELAQLRMALEEREHELRQRNISMIRATEAIDLLNAQLQDAVDAANRAREEAQGEAEAELQSYLEERGGIDAETAEKWREEMERRDQQNQEKIQELEHELQLQMEAVQTLTDQVQELEQVRRREQQEDELRRHREQQNWQQRELAGVKAVAEAEHWKSVSQQQREQVTALQLQVETVRQENQTLDARYQENLHRMEEQVQHQMQQLQCESENYRAEHTRLLTDCEKTHFDKERLAMENKSIEQERLRLQAQVERMARERQQLAGETERLRLQHVRLTAALEEQTKSMESFKAERKVGLDTIHQLESKLHERRKLAKEHELMVKTLESRLQRAEAEEARLAKESESMTQELARLQTDGEQVARERQELANENLKLVSACEELAKAADELKVDSEAATSTIHQLESELDELMRDYEAKVKTLERRLEHAESEVAKSRCQQTSNERLLALEKDRQSMDEDNRRLRARLSDFQTDLKAMERKLQHSEKRVSNEAASAQAQRRHLSECQLALDRQAAKSQEYKKRLASCEDELVRRATRVRDLERQLAEAVSADMSTSTATQELQREWETQFATEKSMLVRQLDNERRRADEADKAAAAVKNENMLAQRDLEEVKMELNSLLVSCSPVSQNDQHQTVGSLVREAIAALKNDFKAEAIALETRWKRQVSSMNFKLEHLTTQLCASQGKLQDLERLSVHANDAKQSVDKTWSTRYEELRLETDEERRSFEEDIHYLQTEAAKVEDTLEALRARSDVQAMRQSTGEEPQHDYHAMKESNRLLFKEVQERRRATRHARKQHTQLVREKEDLLEAIALYKDTIARRDHDIEKYRSVVTKLTQQLQRRTELGEVKQTLLGQLEQTQYMITETRKRWEDSPIARAPVVNVYGREERYGAAISRLDEYIGRMHLVSERWSNFVEQSQELHRRYGDAWKSASRRVDRVKNQPRWVEDVERECSRLLTEAGRVSETMRDVANNIVGLLRKERNDLKHIDAESAVPVDNKASSVKQREDMSSVCSDFFDEDCGTLQSRSVSQPRFGSPVKPDRCDAPRRYSKALTLSRRVANNNVPYEGSLSSVGRKVQDLKTVIRQGS</sequence>
<dbReference type="Pfam" id="PF07989">
    <property type="entry name" value="Cnn_1N"/>
    <property type="match status" value="1"/>
</dbReference>
<feature type="coiled-coil region" evidence="3">
    <location>
        <begin position="389"/>
        <end position="615"/>
    </location>
</feature>
<feature type="coiled-coil region" evidence="3">
    <location>
        <begin position="645"/>
        <end position="686"/>
    </location>
</feature>
<dbReference type="InterPro" id="IPR012943">
    <property type="entry name" value="Cnn_1N"/>
</dbReference>
<evidence type="ECO:0000256" key="4">
    <source>
        <dbReference type="SAM" id="MobiDB-lite"/>
    </source>
</evidence>
<feature type="compositionally biased region" description="Low complexity" evidence="4">
    <location>
        <begin position="14"/>
        <end position="23"/>
    </location>
</feature>
<keyword evidence="3" id="KW-0175">Coiled coil</keyword>
<accession>M4B5R4</accession>
<organism evidence="6 7">
    <name type="scientific">Hyaloperonospora arabidopsidis (strain Emoy2)</name>
    <name type="common">Downy mildew agent</name>
    <name type="synonym">Peronospora arabidopsidis</name>
    <dbReference type="NCBI Taxonomy" id="559515"/>
    <lineage>
        <taxon>Eukaryota</taxon>
        <taxon>Sar</taxon>
        <taxon>Stramenopiles</taxon>
        <taxon>Oomycota</taxon>
        <taxon>Peronosporomycetes</taxon>
        <taxon>Peronosporales</taxon>
        <taxon>Peronosporaceae</taxon>
        <taxon>Hyaloperonospora</taxon>
    </lineage>
</organism>
<dbReference type="EnsemblProtists" id="HpaT801614">
    <property type="protein sequence ID" value="HpaP801614"/>
    <property type="gene ID" value="HpaG801614"/>
</dbReference>
<dbReference type="EMBL" id="JH598461">
    <property type="status" value="NOT_ANNOTATED_CDS"/>
    <property type="molecule type" value="Genomic_DNA"/>
</dbReference>
<evidence type="ECO:0000313" key="7">
    <source>
        <dbReference type="Proteomes" id="UP000011713"/>
    </source>
</evidence>
<dbReference type="InParanoid" id="M4B5R4"/>
<feature type="region of interest" description="Disordered" evidence="4">
    <location>
        <begin position="1"/>
        <end position="31"/>
    </location>
</feature>
<feature type="coiled-coil region" evidence="3">
    <location>
        <begin position="70"/>
        <end position="346"/>
    </location>
</feature>
<keyword evidence="2" id="KW-0963">Cytoplasm</keyword>
<feature type="domain" description="Centrosomin N-terminal motif 1" evidence="5">
    <location>
        <begin position="31"/>
        <end position="105"/>
    </location>
</feature>
<evidence type="ECO:0000256" key="3">
    <source>
        <dbReference type="SAM" id="Coils"/>
    </source>
</evidence>